<protein>
    <submittedName>
        <fullName evidence="7">Serine/threonine-protein kinase PknB</fullName>
        <ecNumber evidence="7">2.7.11.1</ecNumber>
    </submittedName>
</protein>
<dbReference type="Pfam" id="PF00069">
    <property type="entry name" value="Pkinase"/>
    <property type="match status" value="1"/>
</dbReference>
<dbReference type="GO" id="GO:0005524">
    <property type="term" value="F:ATP binding"/>
    <property type="evidence" value="ECO:0007669"/>
    <property type="project" value="UniProtKB-UniRule"/>
</dbReference>
<dbReference type="OrthoDB" id="5481250at2"/>
<dbReference type="PROSITE" id="PS50011">
    <property type="entry name" value="PROTEIN_KINASE_DOM"/>
    <property type="match status" value="1"/>
</dbReference>
<evidence type="ECO:0000256" key="1">
    <source>
        <dbReference type="ARBA" id="ARBA00022679"/>
    </source>
</evidence>
<dbReference type="SMART" id="SM00220">
    <property type="entry name" value="S_TKc"/>
    <property type="match status" value="1"/>
</dbReference>
<name>A0A2S9YHB4_9BACT</name>
<dbReference type="PANTHER" id="PTHR43289">
    <property type="entry name" value="MITOGEN-ACTIVATED PROTEIN KINASE KINASE KINASE 20-RELATED"/>
    <property type="match status" value="1"/>
</dbReference>
<evidence type="ECO:0000256" key="4">
    <source>
        <dbReference type="ARBA" id="ARBA00022840"/>
    </source>
</evidence>
<evidence type="ECO:0000259" key="6">
    <source>
        <dbReference type="PROSITE" id="PS50011"/>
    </source>
</evidence>
<feature type="binding site" evidence="5">
    <location>
        <position position="43"/>
    </location>
    <ligand>
        <name>ATP</name>
        <dbReference type="ChEBI" id="CHEBI:30616"/>
    </ligand>
</feature>
<feature type="domain" description="Protein kinase" evidence="6">
    <location>
        <begin position="14"/>
        <end position="279"/>
    </location>
</feature>
<dbReference type="CDD" id="cd14014">
    <property type="entry name" value="STKc_PknB_like"/>
    <property type="match status" value="1"/>
</dbReference>
<dbReference type="PROSITE" id="PS00107">
    <property type="entry name" value="PROTEIN_KINASE_ATP"/>
    <property type="match status" value="1"/>
</dbReference>
<dbReference type="RefSeq" id="WP_106390215.1">
    <property type="nucleotide sequence ID" value="NZ_PVNK01000039.1"/>
</dbReference>
<comment type="caution">
    <text evidence="7">The sequence shown here is derived from an EMBL/GenBank/DDBJ whole genome shotgun (WGS) entry which is preliminary data.</text>
</comment>
<reference evidence="7 8" key="1">
    <citation type="submission" date="2018-03" db="EMBL/GenBank/DDBJ databases">
        <title>Draft Genome Sequences of the Obligatory Marine Myxobacteria Enhygromyxa salina SWB005.</title>
        <authorList>
            <person name="Poehlein A."/>
            <person name="Moghaddam J.A."/>
            <person name="Harms H."/>
            <person name="Alanjari M."/>
            <person name="Koenig G.M."/>
            <person name="Daniel R."/>
            <person name="Schaeberle T.F."/>
        </authorList>
    </citation>
    <scope>NUCLEOTIDE SEQUENCE [LARGE SCALE GENOMIC DNA]</scope>
    <source>
        <strain evidence="7 8">SWB005</strain>
    </source>
</reference>
<evidence type="ECO:0000313" key="7">
    <source>
        <dbReference type="EMBL" id="PRQ04431.1"/>
    </source>
</evidence>
<dbReference type="EMBL" id="PVNK01000039">
    <property type="protein sequence ID" value="PRQ04431.1"/>
    <property type="molecule type" value="Genomic_DNA"/>
</dbReference>
<dbReference type="Gene3D" id="3.30.200.20">
    <property type="entry name" value="Phosphorylase Kinase, domain 1"/>
    <property type="match status" value="1"/>
</dbReference>
<proteinExistence type="predicted"/>
<evidence type="ECO:0000313" key="8">
    <source>
        <dbReference type="Proteomes" id="UP000237968"/>
    </source>
</evidence>
<dbReference type="Proteomes" id="UP000237968">
    <property type="component" value="Unassembled WGS sequence"/>
</dbReference>
<keyword evidence="1 7" id="KW-0808">Transferase</keyword>
<accession>A0A2S9YHB4</accession>
<dbReference type="AlphaFoldDB" id="A0A2S9YHB4"/>
<keyword evidence="3 7" id="KW-0418">Kinase</keyword>
<dbReference type="PANTHER" id="PTHR43289:SF6">
    <property type="entry name" value="SERINE_THREONINE-PROTEIN KINASE NEKL-3"/>
    <property type="match status" value="1"/>
</dbReference>
<dbReference type="InterPro" id="IPR000719">
    <property type="entry name" value="Prot_kinase_dom"/>
</dbReference>
<keyword evidence="4 5" id="KW-0067">ATP-binding</keyword>
<gene>
    <name evidence="7" type="primary">pknB_7</name>
    <name evidence="7" type="ORF">ENSA5_07670</name>
</gene>
<evidence type="ECO:0000256" key="5">
    <source>
        <dbReference type="PROSITE-ProRule" id="PRU10141"/>
    </source>
</evidence>
<evidence type="ECO:0000256" key="2">
    <source>
        <dbReference type="ARBA" id="ARBA00022741"/>
    </source>
</evidence>
<sequence>MSVAEPGTRIGDRYELIQLLGQGGMGEVWRARQLNLDREVALKLLLPSEFEDRAEALRRFGREARVASAIKHPNVIEIYDVGEYDGHTYLAMELLHGASLRDHLVIPDQVLDIEFVIDVATALAEGMVAAHAVGAVHRDLKPENIFLEQAGQVVRVVILDFGLAFIERDEKLGRMTRHGVVMGTPDYLSPEQARGGEIGPASDVYSLGCVIYELLTGAPPFSGSQLNVMTQHLYVIPDAVGTRRAQLPRELEELTMAMLRKRPADRPPTTEVRDQLELLGGTLSGRRDRGRRGEMFENRAERMLSFSPTAPLVSGPRTSSEGPSTTAEITVGLVGEIEEEIDLGLLSNDMALVQWRGRAEDVDIIFVANVAEGSLVARVAELVATGLPVVAAIRGDDRQAMGELARVGAAEITTLPLAVDNLARALLRAKRRHDRRQRSRQRNRK</sequence>
<keyword evidence="8" id="KW-1185">Reference proteome</keyword>
<organism evidence="7 8">
    <name type="scientific">Enhygromyxa salina</name>
    <dbReference type="NCBI Taxonomy" id="215803"/>
    <lineage>
        <taxon>Bacteria</taxon>
        <taxon>Pseudomonadati</taxon>
        <taxon>Myxococcota</taxon>
        <taxon>Polyangia</taxon>
        <taxon>Nannocystales</taxon>
        <taxon>Nannocystaceae</taxon>
        <taxon>Enhygromyxa</taxon>
    </lineage>
</organism>
<dbReference type="GO" id="GO:0004674">
    <property type="term" value="F:protein serine/threonine kinase activity"/>
    <property type="evidence" value="ECO:0007669"/>
    <property type="project" value="UniProtKB-EC"/>
</dbReference>
<evidence type="ECO:0000256" key="3">
    <source>
        <dbReference type="ARBA" id="ARBA00022777"/>
    </source>
</evidence>
<dbReference type="InterPro" id="IPR017441">
    <property type="entry name" value="Protein_kinase_ATP_BS"/>
</dbReference>
<dbReference type="Gene3D" id="1.10.510.10">
    <property type="entry name" value="Transferase(Phosphotransferase) domain 1"/>
    <property type="match status" value="1"/>
</dbReference>
<dbReference type="InterPro" id="IPR011009">
    <property type="entry name" value="Kinase-like_dom_sf"/>
</dbReference>
<keyword evidence="2 5" id="KW-0547">Nucleotide-binding</keyword>
<dbReference type="EC" id="2.7.11.1" evidence="7"/>
<dbReference type="SUPFAM" id="SSF56112">
    <property type="entry name" value="Protein kinase-like (PK-like)"/>
    <property type="match status" value="1"/>
</dbReference>